<feature type="compositionally biased region" description="Basic and acidic residues" evidence="7">
    <location>
        <begin position="440"/>
        <end position="452"/>
    </location>
</feature>
<protein>
    <submittedName>
        <fullName evidence="9">UAA transporter family, putative</fullName>
    </submittedName>
</protein>
<dbReference type="GO" id="GO:0000139">
    <property type="term" value="C:Golgi membrane"/>
    <property type="evidence" value="ECO:0007669"/>
    <property type="project" value="TreeGrafter"/>
</dbReference>
<feature type="transmembrane region" description="Helical" evidence="8">
    <location>
        <begin position="6"/>
        <end position="30"/>
    </location>
</feature>
<evidence type="ECO:0000256" key="4">
    <source>
        <dbReference type="ARBA" id="ARBA00022824"/>
    </source>
</evidence>
<evidence type="ECO:0000256" key="7">
    <source>
        <dbReference type="SAM" id="MobiDB-lite"/>
    </source>
</evidence>
<dbReference type="Pfam" id="PF08449">
    <property type="entry name" value="UAA"/>
    <property type="match status" value="1"/>
</dbReference>
<feature type="transmembrane region" description="Helical" evidence="8">
    <location>
        <begin position="267"/>
        <end position="286"/>
    </location>
</feature>
<dbReference type="EMBL" id="LR877155">
    <property type="protein sequence ID" value="CAD2218422.1"/>
    <property type="molecule type" value="Genomic_DNA"/>
</dbReference>
<gene>
    <name evidence="9" type="ORF">ADEAN_000591000</name>
</gene>
<feature type="transmembrane region" description="Helical" evidence="8">
    <location>
        <begin position="292"/>
        <end position="320"/>
    </location>
</feature>
<dbReference type="AlphaFoldDB" id="A0A7G2CJI2"/>
<feature type="region of interest" description="Disordered" evidence="7">
    <location>
        <begin position="360"/>
        <end position="499"/>
    </location>
</feature>
<dbReference type="InterPro" id="IPR013657">
    <property type="entry name" value="SCL35B1-4/HUT1"/>
</dbReference>
<sequence length="499" mass="54014">MFTATFSVALLQCLAGILIGGALLFLFAGNKRSSGKSLIPTKYTSKDIQQLALMGFANIFGTCCGYGAMRRLSYPLFLSIKMSKMVPTIVVGTVVHHTRYPLEKILSCVCITVGVIAFFLLDKETMSKQSAGSSAGGSLFSLSTGTVGLLFAAVNLAMDGFTHSTQDELVRRNRWSGNQLMLLCNVSSLLWMAVTLGVLEVLTPRTANIILEPWTWLGLSPEVVNTFLVENVPFQELSKTVQFFATYAGAAKDVALLSVLNAMGQFFIFRVVFLFGSLTVTAMTIVRKIGSVILSIVTYGHVLAPAQWGALLLVFFGVFLEARYNMRRGATKAAAVTPATRSVLTPRTIARSLPPVHVPVAPKVKSPVKPPSPAKSRSPAKPKSPAKSRSPAKAKSPAKVPSPVKSRSPAKVVVKTPPATVVSKQPKSSPRQSRGSRMSRMLEELEENRRQFEGALKNSEGPLDIGENDLWPEEEPLQETMASAPRRSTSPRRSLSGKQ</sequence>
<keyword evidence="4" id="KW-0256">Endoplasmic reticulum</keyword>
<dbReference type="GO" id="GO:0005789">
    <property type="term" value="C:endoplasmic reticulum membrane"/>
    <property type="evidence" value="ECO:0007669"/>
    <property type="project" value="UniProtKB-SubCell"/>
</dbReference>
<evidence type="ECO:0000256" key="1">
    <source>
        <dbReference type="ARBA" id="ARBA00004477"/>
    </source>
</evidence>
<dbReference type="PANTHER" id="PTHR10778:SF10">
    <property type="entry name" value="SOLUTE CARRIER FAMILY 35 MEMBER B1"/>
    <property type="match status" value="1"/>
</dbReference>
<dbReference type="GO" id="GO:0005460">
    <property type="term" value="F:UDP-glucose transmembrane transporter activity"/>
    <property type="evidence" value="ECO:0007669"/>
    <property type="project" value="TreeGrafter"/>
</dbReference>
<keyword evidence="3 8" id="KW-0812">Transmembrane</keyword>
<evidence type="ECO:0000256" key="2">
    <source>
        <dbReference type="ARBA" id="ARBA00022448"/>
    </source>
</evidence>
<feature type="transmembrane region" description="Helical" evidence="8">
    <location>
        <begin position="133"/>
        <end position="158"/>
    </location>
</feature>
<evidence type="ECO:0000313" key="10">
    <source>
        <dbReference type="Proteomes" id="UP000515908"/>
    </source>
</evidence>
<evidence type="ECO:0000256" key="5">
    <source>
        <dbReference type="ARBA" id="ARBA00022989"/>
    </source>
</evidence>
<keyword evidence="10" id="KW-1185">Reference proteome</keyword>
<name>A0A7G2CJI2_9TRYP</name>
<dbReference type="GO" id="GO:0005459">
    <property type="term" value="F:UDP-galactose transmembrane transporter activity"/>
    <property type="evidence" value="ECO:0007669"/>
    <property type="project" value="TreeGrafter"/>
</dbReference>
<proteinExistence type="predicted"/>
<evidence type="ECO:0000313" key="9">
    <source>
        <dbReference type="EMBL" id="CAD2218422.1"/>
    </source>
</evidence>
<dbReference type="VEuPathDB" id="TriTrypDB:ADEAN_000591000"/>
<keyword evidence="5 8" id="KW-1133">Transmembrane helix</keyword>
<dbReference type="PANTHER" id="PTHR10778">
    <property type="entry name" value="SOLUTE CARRIER FAMILY 35 MEMBER B"/>
    <property type="match status" value="1"/>
</dbReference>
<comment type="subcellular location">
    <subcellularLocation>
        <location evidence="1">Endoplasmic reticulum membrane</location>
        <topology evidence="1">Multi-pass membrane protein</topology>
    </subcellularLocation>
</comment>
<dbReference type="OrthoDB" id="1601at2759"/>
<feature type="transmembrane region" description="Helical" evidence="8">
    <location>
        <begin position="51"/>
        <end position="69"/>
    </location>
</feature>
<dbReference type="Proteomes" id="UP000515908">
    <property type="component" value="Chromosome 11"/>
</dbReference>
<reference evidence="9 10" key="1">
    <citation type="submission" date="2020-08" db="EMBL/GenBank/DDBJ databases">
        <authorList>
            <person name="Newling K."/>
            <person name="Davey J."/>
            <person name="Forrester S."/>
        </authorList>
    </citation>
    <scope>NUCLEOTIDE SEQUENCE [LARGE SCALE GENOMIC DNA]</scope>
    <source>
        <strain evidence="10">Crithidia deanei Carvalho (ATCC PRA-265)</strain>
    </source>
</reference>
<accession>A0A7G2CJI2</accession>
<evidence type="ECO:0000256" key="8">
    <source>
        <dbReference type="SAM" id="Phobius"/>
    </source>
</evidence>
<feature type="transmembrane region" description="Helical" evidence="8">
    <location>
        <begin position="178"/>
        <end position="199"/>
    </location>
</feature>
<feature type="transmembrane region" description="Helical" evidence="8">
    <location>
        <begin position="104"/>
        <end position="121"/>
    </location>
</feature>
<organism evidence="9 10">
    <name type="scientific">Angomonas deanei</name>
    <dbReference type="NCBI Taxonomy" id="59799"/>
    <lineage>
        <taxon>Eukaryota</taxon>
        <taxon>Discoba</taxon>
        <taxon>Euglenozoa</taxon>
        <taxon>Kinetoplastea</taxon>
        <taxon>Metakinetoplastina</taxon>
        <taxon>Trypanosomatida</taxon>
        <taxon>Trypanosomatidae</taxon>
        <taxon>Strigomonadinae</taxon>
        <taxon>Angomonas</taxon>
    </lineage>
</organism>
<evidence type="ECO:0000256" key="3">
    <source>
        <dbReference type="ARBA" id="ARBA00022692"/>
    </source>
</evidence>
<keyword evidence="6 8" id="KW-0472">Membrane</keyword>
<keyword evidence="2" id="KW-0813">Transport</keyword>
<feature type="compositionally biased region" description="Basic residues" evidence="7">
    <location>
        <begin position="378"/>
        <end position="392"/>
    </location>
</feature>
<feature type="compositionally biased region" description="Low complexity" evidence="7">
    <location>
        <begin position="482"/>
        <end position="499"/>
    </location>
</feature>
<feature type="compositionally biased region" description="Low complexity" evidence="7">
    <location>
        <begin position="393"/>
        <end position="424"/>
    </location>
</feature>
<evidence type="ECO:0000256" key="6">
    <source>
        <dbReference type="ARBA" id="ARBA00023136"/>
    </source>
</evidence>
<feature type="compositionally biased region" description="Polar residues" evidence="7">
    <location>
        <begin position="425"/>
        <end position="436"/>
    </location>
</feature>
<feature type="compositionally biased region" description="Acidic residues" evidence="7">
    <location>
        <begin position="466"/>
        <end position="477"/>
    </location>
</feature>